<gene>
    <name evidence="2" type="ORF">USDA257_p04190</name>
</gene>
<keyword evidence="2" id="KW-0614">Plasmid</keyword>
<proteinExistence type="predicted"/>
<evidence type="ECO:0000256" key="1">
    <source>
        <dbReference type="SAM" id="MobiDB-lite"/>
    </source>
</evidence>
<geneLocation type="plasmid" evidence="3">
    <name>pUSDA257 fragment 3</name>
</geneLocation>
<name>I3XGX8_SINF2</name>
<accession>I3XGX8</accession>
<dbReference type="HOGENOM" id="CLU_581242_0_0_5"/>
<dbReference type="AlphaFoldDB" id="I3XGX8"/>
<evidence type="ECO:0000313" key="3">
    <source>
        <dbReference type="Proteomes" id="UP000006180"/>
    </source>
</evidence>
<protein>
    <submittedName>
        <fullName evidence="2">Uncharacterized protein</fullName>
    </submittedName>
</protein>
<organism evidence="2">
    <name type="scientific">Sinorhizobium fredii (strain USDA 257)</name>
    <dbReference type="NCBI Taxonomy" id="1185652"/>
    <lineage>
        <taxon>Bacteria</taxon>
        <taxon>Pseudomonadati</taxon>
        <taxon>Pseudomonadota</taxon>
        <taxon>Alphaproteobacteria</taxon>
        <taxon>Hyphomicrobiales</taxon>
        <taxon>Rhizobiaceae</taxon>
        <taxon>Sinorhizobium/Ensifer group</taxon>
        <taxon>Sinorhizobium</taxon>
    </lineage>
</organism>
<feature type="compositionally biased region" description="Basic and acidic residues" evidence="1">
    <location>
        <begin position="351"/>
        <end position="375"/>
    </location>
</feature>
<feature type="region of interest" description="Disordered" evidence="1">
    <location>
        <begin position="344"/>
        <end position="398"/>
    </location>
</feature>
<dbReference type="AntiFam" id="ANF00179">
    <property type="entry name" value="Shadow ORF (opposite mobL)"/>
</dbReference>
<sequence>MFRGDAKALALRQGLRRLRHVIFDAQDLSRGEDRRLRRPASLRVNLLRLQQHQIVRGHKPRADIDEVHWIVDVAMQRLGDIPLFEGGAFAAELLQQKLGIGDQPVGHLLSARKIGRREIHFDALARERRLLRPEMFLCDAVKALLGIGAAVEPDLMPGKRKMPIGGFRPGDLPCLHGFLIAGPELVDDLSVRPVRRDDTQRLAVFAKHRHLLRPEPLLRQGPERRHQMDMRIAVLVVIDPVRDHAFGRQIVPDELAHQGDVLRPGQFFGQRDDQLPGKLRVRSCLVRLHRIPERLARLGDGLSVDRRLQPARDLVRQRQFLMHQFRGPTPVAEGRAGLLVHHPGAMAIGGGRDDASPRSPADHLRSDEHDRHDRLQTSPSTSRQRRILRPQTDRTEGPIPLLRKTAIGRLSGCDVFGMIHTSLVYYHFPDSIIDADQIARTGKDIPEWPQNHRFPISTPRSKSCASADER</sequence>
<evidence type="ECO:0000313" key="2">
    <source>
        <dbReference type="EMBL" id="AFL55134.1"/>
    </source>
</evidence>
<dbReference type="EMBL" id="CP003566">
    <property type="protein sequence ID" value="AFL55134.1"/>
    <property type="molecule type" value="Genomic_DNA"/>
</dbReference>
<reference evidence="2" key="1">
    <citation type="journal article" date="2012" name="J. Bacteriol.">
        <title>Complete genome sequence of the broad-host-range strain Sinorhizobium fredii USDA257.</title>
        <authorList>
            <person name="Schuldes J."/>
            <person name="Rodriguez Orbegoso M."/>
            <person name="Schmeisser C."/>
            <person name="Krishnan H.B."/>
            <person name="Daniel R."/>
            <person name="Streit W.R."/>
        </authorList>
    </citation>
    <scope>NUCLEOTIDE SEQUENCE [LARGE SCALE GENOMIC DNA]</scope>
    <source>
        <strain evidence="2">USDA 257</strain>
        <plasmid evidence="2">pUSDA257</plasmid>
    </source>
</reference>